<dbReference type="InterPro" id="IPR036412">
    <property type="entry name" value="HAD-like_sf"/>
</dbReference>
<dbReference type="GO" id="GO:0016787">
    <property type="term" value="F:hydrolase activity"/>
    <property type="evidence" value="ECO:0007669"/>
    <property type="project" value="UniProtKB-KW"/>
</dbReference>
<dbReference type="CDD" id="cd07516">
    <property type="entry name" value="HAD_Pase"/>
    <property type="match status" value="1"/>
</dbReference>
<comment type="caution">
    <text evidence="1">The sequence shown here is derived from an EMBL/GenBank/DDBJ whole genome shotgun (WGS) entry which is preliminary data.</text>
</comment>
<dbReference type="SUPFAM" id="SSF56784">
    <property type="entry name" value="HAD-like"/>
    <property type="match status" value="1"/>
</dbReference>
<evidence type="ECO:0000313" key="2">
    <source>
        <dbReference type="Proteomes" id="UP000254492"/>
    </source>
</evidence>
<organism evidence="1 2">
    <name type="scientific">Weissella thailandensis</name>
    <dbReference type="NCBI Taxonomy" id="89061"/>
    <lineage>
        <taxon>Bacteria</taxon>
        <taxon>Bacillati</taxon>
        <taxon>Bacillota</taxon>
        <taxon>Bacilli</taxon>
        <taxon>Lactobacillales</taxon>
        <taxon>Lactobacillaceae</taxon>
        <taxon>Weissella</taxon>
    </lineage>
</organism>
<dbReference type="SFLD" id="SFLDS00003">
    <property type="entry name" value="Haloacid_Dehalogenase"/>
    <property type="match status" value="1"/>
</dbReference>
<dbReference type="InterPro" id="IPR006379">
    <property type="entry name" value="HAD-SF_hydro_IIB"/>
</dbReference>
<name>A0ABX9I370_9LACO</name>
<dbReference type="InterPro" id="IPR000150">
    <property type="entry name" value="Cof"/>
</dbReference>
<dbReference type="Gene3D" id="3.30.1240.10">
    <property type="match status" value="1"/>
</dbReference>
<dbReference type="InterPro" id="IPR023214">
    <property type="entry name" value="HAD_sf"/>
</dbReference>
<dbReference type="SFLD" id="SFLDG01140">
    <property type="entry name" value="C2.B:_Phosphomannomutase_and_P"/>
    <property type="match status" value="1"/>
</dbReference>
<dbReference type="NCBIfam" id="TIGR00099">
    <property type="entry name" value="Cof-subfamily"/>
    <property type="match status" value="1"/>
</dbReference>
<dbReference type="EMBL" id="QRAY01000012">
    <property type="protein sequence ID" value="RDS59158.1"/>
    <property type="molecule type" value="Genomic_DNA"/>
</dbReference>
<dbReference type="PANTHER" id="PTHR10000">
    <property type="entry name" value="PHOSPHOSERINE PHOSPHATASE"/>
    <property type="match status" value="1"/>
</dbReference>
<keyword evidence="2" id="KW-1185">Reference proteome</keyword>
<dbReference type="NCBIfam" id="TIGR01484">
    <property type="entry name" value="HAD-SF-IIB"/>
    <property type="match status" value="1"/>
</dbReference>
<dbReference type="PANTHER" id="PTHR10000:SF8">
    <property type="entry name" value="HAD SUPERFAMILY HYDROLASE-LIKE, TYPE 3"/>
    <property type="match status" value="1"/>
</dbReference>
<proteinExistence type="predicted"/>
<dbReference type="RefSeq" id="WP_115471277.1">
    <property type="nucleotide sequence ID" value="NZ_BJEC01000011.1"/>
</dbReference>
<sequence length="279" mass="30727">MSYKMLVSDLDETFLNDDGTIHKENVRAIKQAMAKGFKFVPNTGRSFKSVQNMLKKLGLFDQADQYVISYNGAAIVENHGNRVIATQDMPVSLAKQIVAAGYLSNQIDVHIYTVDKLFIYDLNESDKHYMATRGVVYETIDQLDLSFLNDEQPIMKVIFENEDATIQKQIHDAVLEKVGSDSVEATYSSGRYVEFNLQGVDKGSASLLLGKRLDIKPSEIMAAGDNNNDLKMINAVGLGVSVANGITSVKAAADFVTQRTNNEGAIAEILDQFVLVGED</sequence>
<accession>A0ABX9I370</accession>
<evidence type="ECO:0000313" key="1">
    <source>
        <dbReference type="EMBL" id="RDS59158.1"/>
    </source>
</evidence>
<gene>
    <name evidence="1" type="ORF">DWV05_07000</name>
</gene>
<reference evidence="1 2" key="1">
    <citation type="submission" date="2018-07" db="EMBL/GenBank/DDBJ databases">
        <title>Genome-based reclassification of Weissella jogaejeotgali as Weissella thailandensis.</title>
        <authorList>
            <person name="Chun J."/>
            <person name="Kim B.-Y."/>
            <person name="Kwak M.-J."/>
        </authorList>
    </citation>
    <scope>NUCLEOTIDE SEQUENCE [LARGE SCALE GENOMIC DNA]</scope>
    <source>
        <strain evidence="1 2">KCTC 3751</strain>
    </source>
</reference>
<dbReference type="Gene3D" id="3.40.50.1000">
    <property type="entry name" value="HAD superfamily/HAD-like"/>
    <property type="match status" value="1"/>
</dbReference>
<dbReference type="Pfam" id="PF08282">
    <property type="entry name" value="Hydrolase_3"/>
    <property type="match status" value="1"/>
</dbReference>
<keyword evidence="1" id="KW-0378">Hydrolase</keyword>
<dbReference type="Proteomes" id="UP000254492">
    <property type="component" value="Unassembled WGS sequence"/>
</dbReference>
<protein>
    <submittedName>
        <fullName evidence="1">HAD family hydrolase</fullName>
    </submittedName>
</protein>